<dbReference type="InterPro" id="IPR049883">
    <property type="entry name" value="NOTCH1_EGF-like"/>
</dbReference>
<dbReference type="EMBL" id="JAFNEN010001579">
    <property type="protein sequence ID" value="KAG8173639.1"/>
    <property type="molecule type" value="Genomic_DNA"/>
</dbReference>
<sequence>MCTDDNKKKSCSEIAALCEEDLDADNGFKCICDDGYDRDKSKNGTCTHKCNLESNIEKCSPSLSFCELDGDYNSKCTCPPIYLEESTKSCNKLAEYFFIDTFQILKKPYEVFRDPETLTSFVDYTKLGKSFKEAFSSVFKFYKSSKVFNCKEKGEYLNCTVELQFTKSPGEELNLIFTPSVCLPMINSKYCLIPPRLIFRNRQHGVFKKTNICDDIASTSMCGLSTNCELSNSKRDFQCTCKQGFIPSGAYLPFPGNSESVIQTCLDVDECQDDGVCPESTYCVNSIGSYDCYCAKGFRQNIGVDIKIEGCLGICNPNPCKHGSCNLTGSDGFVCNCDPSYTGLKCDELNLLVTDIQSSSRKFSFIIGGTLGSALFVVVLICIILIWKNRKHAFKVEEEGKAYELRRRQWIESKRERLETRNGRKTGGNHETVSNIYTEQENSMQRQYRQKDSKTICPTNLQVYPQDYIQRAHAKGNMGISYQRSPSIMTFSIPMRSSIGKAKNQLMMLTKMKTMKRSKKNIP</sequence>
<dbReference type="InterPro" id="IPR000742">
    <property type="entry name" value="EGF"/>
</dbReference>
<evidence type="ECO:0000256" key="5">
    <source>
        <dbReference type="ARBA" id="ARBA00023157"/>
    </source>
</evidence>
<feature type="domain" description="EGF-like" evidence="9">
    <location>
        <begin position="267"/>
        <end position="304"/>
    </location>
</feature>
<keyword evidence="3" id="KW-0677">Repeat</keyword>
<keyword evidence="8" id="KW-1133">Transmembrane helix</keyword>
<keyword evidence="5 7" id="KW-1015">Disulfide bond</keyword>
<evidence type="ECO:0000256" key="4">
    <source>
        <dbReference type="ARBA" id="ARBA00022837"/>
    </source>
</evidence>
<name>A0AAV6TPR7_9ARAC</name>
<dbReference type="CDD" id="cd00054">
    <property type="entry name" value="EGF_CA"/>
    <property type="match status" value="1"/>
</dbReference>
<dbReference type="SUPFAM" id="SSF57196">
    <property type="entry name" value="EGF/Laminin"/>
    <property type="match status" value="2"/>
</dbReference>
<comment type="caution">
    <text evidence="7">Lacks conserved residue(s) required for the propagation of feature annotation.</text>
</comment>
<dbReference type="AlphaFoldDB" id="A0AAV6TPR7"/>
<evidence type="ECO:0000256" key="8">
    <source>
        <dbReference type="SAM" id="Phobius"/>
    </source>
</evidence>
<dbReference type="PROSITE" id="PS00022">
    <property type="entry name" value="EGF_1"/>
    <property type="match status" value="1"/>
</dbReference>
<dbReference type="PROSITE" id="PS50026">
    <property type="entry name" value="EGF_3"/>
    <property type="match status" value="2"/>
</dbReference>
<dbReference type="InterPro" id="IPR000152">
    <property type="entry name" value="EGF-type_Asp/Asn_hydroxyl_site"/>
</dbReference>
<comment type="caution">
    <text evidence="10">The sequence shown here is derived from an EMBL/GenBank/DDBJ whole genome shotgun (WGS) entry which is preliminary data.</text>
</comment>
<keyword evidence="1 7" id="KW-0245">EGF-like domain</keyword>
<keyword evidence="4" id="KW-0106">Calcium</keyword>
<feature type="transmembrane region" description="Helical" evidence="8">
    <location>
        <begin position="363"/>
        <end position="387"/>
    </location>
</feature>
<evidence type="ECO:0000256" key="3">
    <source>
        <dbReference type="ARBA" id="ARBA00022737"/>
    </source>
</evidence>
<keyword evidence="11" id="KW-1185">Reference proteome</keyword>
<evidence type="ECO:0000313" key="11">
    <source>
        <dbReference type="Proteomes" id="UP000827092"/>
    </source>
</evidence>
<keyword evidence="2" id="KW-0732">Signal</keyword>
<gene>
    <name evidence="10" type="ORF">JTE90_019998</name>
</gene>
<keyword evidence="8" id="KW-0812">Transmembrane</keyword>
<dbReference type="Proteomes" id="UP000827092">
    <property type="component" value="Unassembled WGS sequence"/>
</dbReference>
<feature type="domain" description="EGF-like" evidence="9">
    <location>
        <begin position="316"/>
        <end position="347"/>
    </location>
</feature>
<dbReference type="PROSITE" id="PS00010">
    <property type="entry name" value="ASX_HYDROXYL"/>
    <property type="match status" value="1"/>
</dbReference>
<keyword evidence="6" id="KW-0325">Glycoprotein</keyword>
<dbReference type="InterPro" id="IPR018097">
    <property type="entry name" value="EGF_Ca-bd_CS"/>
</dbReference>
<evidence type="ECO:0000256" key="6">
    <source>
        <dbReference type="ARBA" id="ARBA00023180"/>
    </source>
</evidence>
<dbReference type="Pfam" id="PF07645">
    <property type="entry name" value="EGF_CA"/>
    <property type="match status" value="1"/>
</dbReference>
<organism evidence="10 11">
    <name type="scientific">Oedothorax gibbosus</name>
    <dbReference type="NCBI Taxonomy" id="931172"/>
    <lineage>
        <taxon>Eukaryota</taxon>
        <taxon>Metazoa</taxon>
        <taxon>Ecdysozoa</taxon>
        <taxon>Arthropoda</taxon>
        <taxon>Chelicerata</taxon>
        <taxon>Arachnida</taxon>
        <taxon>Araneae</taxon>
        <taxon>Araneomorphae</taxon>
        <taxon>Entelegynae</taxon>
        <taxon>Araneoidea</taxon>
        <taxon>Linyphiidae</taxon>
        <taxon>Erigoninae</taxon>
        <taxon>Oedothorax</taxon>
    </lineage>
</organism>
<reference evidence="10 11" key="1">
    <citation type="journal article" date="2022" name="Nat. Ecol. Evol.">
        <title>A masculinizing supergene underlies an exaggerated male reproductive morph in a spider.</title>
        <authorList>
            <person name="Hendrickx F."/>
            <person name="De Corte Z."/>
            <person name="Sonet G."/>
            <person name="Van Belleghem S.M."/>
            <person name="Kostlbacher S."/>
            <person name="Vangestel C."/>
        </authorList>
    </citation>
    <scope>NUCLEOTIDE SEQUENCE [LARGE SCALE GENOMIC DNA]</scope>
    <source>
        <strain evidence="10">W744_W776</strain>
    </source>
</reference>
<evidence type="ECO:0000313" key="10">
    <source>
        <dbReference type="EMBL" id="KAG8173639.1"/>
    </source>
</evidence>
<evidence type="ECO:0000256" key="1">
    <source>
        <dbReference type="ARBA" id="ARBA00022536"/>
    </source>
</evidence>
<evidence type="ECO:0000256" key="2">
    <source>
        <dbReference type="ARBA" id="ARBA00022729"/>
    </source>
</evidence>
<protein>
    <recommendedName>
        <fullName evidence="9">EGF-like domain-containing protein</fullName>
    </recommendedName>
</protein>
<feature type="disulfide bond" evidence="7">
    <location>
        <begin position="337"/>
        <end position="346"/>
    </location>
</feature>
<dbReference type="SMART" id="SM00179">
    <property type="entry name" value="EGF_CA"/>
    <property type="match status" value="2"/>
</dbReference>
<dbReference type="InterPro" id="IPR001881">
    <property type="entry name" value="EGF-like_Ca-bd_dom"/>
</dbReference>
<dbReference type="PANTHER" id="PTHR24039:SF28">
    <property type="entry name" value="EGF-LIKE DOMAIN-CONTAINING PROTEIN"/>
    <property type="match status" value="1"/>
</dbReference>
<dbReference type="Gene3D" id="2.10.25.10">
    <property type="entry name" value="Laminin"/>
    <property type="match status" value="3"/>
</dbReference>
<dbReference type="GO" id="GO:0005509">
    <property type="term" value="F:calcium ion binding"/>
    <property type="evidence" value="ECO:0007669"/>
    <property type="project" value="InterPro"/>
</dbReference>
<dbReference type="PROSITE" id="PS01187">
    <property type="entry name" value="EGF_CA"/>
    <property type="match status" value="1"/>
</dbReference>
<keyword evidence="8" id="KW-0472">Membrane</keyword>
<evidence type="ECO:0000259" key="9">
    <source>
        <dbReference type="PROSITE" id="PS50026"/>
    </source>
</evidence>
<proteinExistence type="predicted"/>
<accession>A0AAV6TPR7</accession>
<evidence type="ECO:0000256" key="7">
    <source>
        <dbReference type="PROSITE-ProRule" id="PRU00076"/>
    </source>
</evidence>
<dbReference type="SMART" id="SM00181">
    <property type="entry name" value="EGF"/>
    <property type="match status" value="4"/>
</dbReference>
<dbReference type="PANTHER" id="PTHR24039">
    <property type="entry name" value="FIBRILLIN-RELATED"/>
    <property type="match status" value="1"/>
</dbReference>